<dbReference type="PANTHER" id="PTHR20920">
    <property type="entry name" value="RPE-SPONDIN"/>
    <property type="match status" value="1"/>
</dbReference>
<dbReference type="PANTHER" id="PTHR20920:SF5">
    <property type="entry name" value="SMB DOMAIN-CONTAINING PROTEIN"/>
    <property type="match status" value="1"/>
</dbReference>
<evidence type="ECO:0000259" key="4">
    <source>
        <dbReference type="PROSITE" id="PS50958"/>
    </source>
</evidence>
<organism evidence="5 6">
    <name type="scientific">Saccoglossus kowalevskii</name>
    <name type="common">Acorn worm</name>
    <dbReference type="NCBI Taxonomy" id="10224"/>
    <lineage>
        <taxon>Eukaryota</taxon>
        <taxon>Metazoa</taxon>
        <taxon>Hemichordata</taxon>
        <taxon>Enteropneusta</taxon>
        <taxon>Harrimaniidae</taxon>
        <taxon>Saccoglossus</taxon>
    </lineage>
</organism>
<keyword evidence="5" id="KW-1185">Reference proteome</keyword>
<dbReference type="Proteomes" id="UP000694865">
    <property type="component" value="Unplaced"/>
</dbReference>
<dbReference type="SUPFAM" id="SSF90188">
    <property type="entry name" value="Somatomedin B domain"/>
    <property type="match status" value="1"/>
</dbReference>
<proteinExistence type="predicted"/>
<dbReference type="InterPro" id="IPR056801">
    <property type="entry name" value="SBSPON_C"/>
</dbReference>
<keyword evidence="2" id="KW-1015">Disulfide bond</keyword>
<dbReference type="Pfam" id="PF25031">
    <property type="entry name" value="SBSPON_C"/>
    <property type="match status" value="1"/>
</dbReference>
<dbReference type="Gene3D" id="2.20.100.10">
    <property type="entry name" value="Thrombospondin type-1 (TSP1) repeat"/>
    <property type="match status" value="1"/>
</dbReference>
<dbReference type="Gene3D" id="4.10.410.20">
    <property type="match status" value="1"/>
</dbReference>
<evidence type="ECO:0000256" key="3">
    <source>
        <dbReference type="ARBA" id="ARBA00023180"/>
    </source>
</evidence>
<dbReference type="PROSITE" id="PS50958">
    <property type="entry name" value="SMB_2"/>
    <property type="match status" value="1"/>
</dbReference>
<name>A0ABM0MQR5_SACKO</name>
<dbReference type="SUPFAM" id="SSF82895">
    <property type="entry name" value="TSP-1 type 1 repeat"/>
    <property type="match status" value="1"/>
</dbReference>
<dbReference type="PROSITE" id="PS00524">
    <property type="entry name" value="SMB_1"/>
    <property type="match status" value="1"/>
</dbReference>
<accession>A0ABM0MQR5</accession>
<dbReference type="InterPro" id="IPR001212">
    <property type="entry name" value="Somatomedin_B_dom"/>
</dbReference>
<dbReference type="GeneID" id="102808841"/>
<dbReference type="SMART" id="SM00209">
    <property type="entry name" value="TSP1"/>
    <property type="match status" value="1"/>
</dbReference>
<protein>
    <submittedName>
        <fullName evidence="6">Somatomedin-B and thrombospondin type-1 domain-containing protein-like</fullName>
    </submittedName>
</protein>
<evidence type="ECO:0000313" key="5">
    <source>
        <dbReference type="Proteomes" id="UP000694865"/>
    </source>
</evidence>
<sequence>MSCAVSQGLRIDRRYGECFCDESCLQSLDCCEDYTHVCKPSDCQVSDWSHWSGCSVLCGIGYSERQRFRQKLSENGGVDCPPLIQRRGCYAGYCETNELMSNGIAMILPSQFGKARLKNNKIGPYRRKERHPSHCVYVTITSVHRNCVNVRKQQWTEMIRKDMMVCVECQTPAMMDTMSHCKGEGSPGSTTLWSAIGTMGCRGSWQQESVNQTCTCDTGYDFIFV</sequence>
<dbReference type="InterPro" id="IPR000884">
    <property type="entry name" value="TSP1_rpt"/>
</dbReference>
<evidence type="ECO:0000256" key="1">
    <source>
        <dbReference type="ARBA" id="ARBA00022729"/>
    </source>
</evidence>
<dbReference type="RefSeq" id="XP_006822356.1">
    <property type="nucleotide sequence ID" value="XM_006822293.1"/>
</dbReference>
<dbReference type="InterPro" id="IPR036383">
    <property type="entry name" value="TSP1_rpt_sf"/>
</dbReference>
<feature type="domain" description="SMB" evidence="4">
    <location>
        <begin position="1"/>
        <end position="41"/>
    </location>
</feature>
<gene>
    <name evidence="6" type="primary">LOC102808841</name>
</gene>
<dbReference type="PROSITE" id="PS50092">
    <property type="entry name" value="TSP1"/>
    <property type="match status" value="1"/>
</dbReference>
<dbReference type="Pfam" id="PF19028">
    <property type="entry name" value="TSP1_spondin"/>
    <property type="match status" value="1"/>
</dbReference>
<keyword evidence="1" id="KW-0732">Signal</keyword>
<dbReference type="InterPro" id="IPR044004">
    <property type="entry name" value="TSP1_spondin_dom"/>
</dbReference>
<reference evidence="6" key="1">
    <citation type="submission" date="2025-08" db="UniProtKB">
        <authorList>
            <consortium name="RefSeq"/>
        </authorList>
    </citation>
    <scope>IDENTIFICATION</scope>
    <source>
        <tissue evidence="6">Testes</tissue>
    </source>
</reference>
<dbReference type="InterPro" id="IPR039942">
    <property type="entry name" value="SBSPO"/>
</dbReference>
<evidence type="ECO:0000256" key="2">
    <source>
        <dbReference type="ARBA" id="ARBA00023157"/>
    </source>
</evidence>
<dbReference type="InterPro" id="IPR036024">
    <property type="entry name" value="Somatomedin_B-like_dom_sf"/>
</dbReference>
<keyword evidence="3" id="KW-0325">Glycoprotein</keyword>
<evidence type="ECO:0000313" key="6">
    <source>
        <dbReference type="RefSeq" id="XP_006822356.1"/>
    </source>
</evidence>
<dbReference type="Pfam" id="PF01033">
    <property type="entry name" value="Somatomedin_B"/>
    <property type="match status" value="1"/>
</dbReference>